<evidence type="ECO:0000313" key="2">
    <source>
        <dbReference type="Proteomes" id="UP000886501"/>
    </source>
</evidence>
<organism evidence="1 2">
    <name type="scientific">Thelephora ganbajun</name>
    <name type="common">Ganba fungus</name>
    <dbReference type="NCBI Taxonomy" id="370292"/>
    <lineage>
        <taxon>Eukaryota</taxon>
        <taxon>Fungi</taxon>
        <taxon>Dikarya</taxon>
        <taxon>Basidiomycota</taxon>
        <taxon>Agaricomycotina</taxon>
        <taxon>Agaricomycetes</taxon>
        <taxon>Thelephorales</taxon>
        <taxon>Thelephoraceae</taxon>
        <taxon>Thelephora</taxon>
    </lineage>
</organism>
<protein>
    <submittedName>
        <fullName evidence="1">Uncharacterized protein</fullName>
    </submittedName>
</protein>
<evidence type="ECO:0000313" key="1">
    <source>
        <dbReference type="EMBL" id="KAF9642381.1"/>
    </source>
</evidence>
<dbReference type="EMBL" id="MU118506">
    <property type="protein sequence ID" value="KAF9642381.1"/>
    <property type="molecule type" value="Genomic_DNA"/>
</dbReference>
<dbReference type="Proteomes" id="UP000886501">
    <property type="component" value="Unassembled WGS sequence"/>
</dbReference>
<gene>
    <name evidence="1" type="ORF">BDM02DRAFT_3193380</name>
</gene>
<accession>A0ACB6YY98</accession>
<keyword evidence="2" id="KW-1185">Reference proteome</keyword>
<reference evidence="1" key="2">
    <citation type="journal article" date="2020" name="Nat. Commun.">
        <title>Large-scale genome sequencing of mycorrhizal fungi provides insights into the early evolution of symbiotic traits.</title>
        <authorList>
            <person name="Miyauchi S."/>
            <person name="Kiss E."/>
            <person name="Kuo A."/>
            <person name="Drula E."/>
            <person name="Kohler A."/>
            <person name="Sanchez-Garcia M."/>
            <person name="Morin E."/>
            <person name="Andreopoulos B."/>
            <person name="Barry K.W."/>
            <person name="Bonito G."/>
            <person name="Buee M."/>
            <person name="Carver A."/>
            <person name="Chen C."/>
            <person name="Cichocki N."/>
            <person name="Clum A."/>
            <person name="Culley D."/>
            <person name="Crous P.W."/>
            <person name="Fauchery L."/>
            <person name="Girlanda M."/>
            <person name="Hayes R.D."/>
            <person name="Keri Z."/>
            <person name="LaButti K."/>
            <person name="Lipzen A."/>
            <person name="Lombard V."/>
            <person name="Magnuson J."/>
            <person name="Maillard F."/>
            <person name="Murat C."/>
            <person name="Nolan M."/>
            <person name="Ohm R.A."/>
            <person name="Pangilinan J."/>
            <person name="Pereira M.F."/>
            <person name="Perotto S."/>
            <person name="Peter M."/>
            <person name="Pfister S."/>
            <person name="Riley R."/>
            <person name="Sitrit Y."/>
            <person name="Stielow J.B."/>
            <person name="Szollosi G."/>
            <person name="Zifcakova L."/>
            <person name="Stursova M."/>
            <person name="Spatafora J.W."/>
            <person name="Tedersoo L."/>
            <person name="Vaario L.M."/>
            <person name="Yamada A."/>
            <person name="Yan M."/>
            <person name="Wang P."/>
            <person name="Xu J."/>
            <person name="Bruns T."/>
            <person name="Baldrian P."/>
            <person name="Vilgalys R."/>
            <person name="Dunand C."/>
            <person name="Henrissat B."/>
            <person name="Grigoriev I.V."/>
            <person name="Hibbett D."/>
            <person name="Nagy L.G."/>
            <person name="Martin F.M."/>
        </authorList>
    </citation>
    <scope>NUCLEOTIDE SEQUENCE</scope>
    <source>
        <strain evidence="1">P2</strain>
    </source>
</reference>
<sequence>MPTPKQGSKRGGGSQQGCGRAQKSKAPLKKKLAGTRAEDWQQLPRLPEGAHTLSQVNQLHRLLARRDFSRPWLVFDSVDPAPKFRRMGPEFDWSNPLADVPEGNNPDAITDKHVEGETLPVVVPGYSQMYLVELVDDEDDGSKTEECQATLAQSLTGTSRVCRALHEDTRLVCLLL</sequence>
<name>A0ACB6YY98_THEGA</name>
<comment type="caution">
    <text evidence="1">The sequence shown here is derived from an EMBL/GenBank/DDBJ whole genome shotgun (WGS) entry which is preliminary data.</text>
</comment>
<reference evidence="1" key="1">
    <citation type="submission" date="2019-10" db="EMBL/GenBank/DDBJ databases">
        <authorList>
            <consortium name="DOE Joint Genome Institute"/>
            <person name="Kuo A."/>
            <person name="Miyauchi S."/>
            <person name="Kiss E."/>
            <person name="Drula E."/>
            <person name="Kohler A."/>
            <person name="Sanchez-Garcia M."/>
            <person name="Andreopoulos B."/>
            <person name="Barry K.W."/>
            <person name="Bonito G."/>
            <person name="Buee M."/>
            <person name="Carver A."/>
            <person name="Chen C."/>
            <person name="Cichocki N."/>
            <person name="Clum A."/>
            <person name="Culley D."/>
            <person name="Crous P.W."/>
            <person name="Fauchery L."/>
            <person name="Girlanda M."/>
            <person name="Hayes R."/>
            <person name="Keri Z."/>
            <person name="Labutti K."/>
            <person name="Lipzen A."/>
            <person name="Lombard V."/>
            <person name="Magnuson J."/>
            <person name="Maillard F."/>
            <person name="Morin E."/>
            <person name="Murat C."/>
            <person name="Nolan M."/>
            <person name="Ohm R."/>
            <person name="Pangilinan J."/>
            <person name="Pereira M."/>
            <person name="Perotto S."/>
            <person name="Peter M."/>
            <person name="Riley R."/>
            <person name="Sitrit Y."/>
            <person name="Stielow B."/>
            <person name="Szollosi G."/>
            <person name="Zifcakova L."/>
            <person name="Stursova M."/>
            <person name="Spatafora J.W."/>
            <person name="Tedersoo L."/>
            <person name="Vaario L.-M."/>
            <person name="Yamada A."/>
            <person name="Yan M."/>
            <person name="Wang P."/>
            <person name="Xu J."/>
            <person name="Bruns T."/>
            <person name="Baldrian P."/>
            <person name="Vilgalys R."/>
            <person name="Henrissat B."/>
            <person name="Grigoriev I.V."/>
            <person name="Hibbett D."/>
            <person name="Nagy L.G."/>
            <person name="Martin F.M."/>
        </authorList>
    </citation>
    <scope>NUCLEOTIDE SEQUENCE</scope>
    <source>
        <strain evidence="1">P2</strain>
    </source>
</reference>
<proteinExistence type="predicted"/>